<sequence>MFATERLMVASIEEDHLDDLYAVHISRYHKM</sequence>
<proteinExistence type="predicted"/>
<dbReference type="STRING" id="46223.SAMN05421852_12415"/>
<evidence type="ECO:0000313" key="2">
    <source>
        <dbReference type="Proteomes" id="UP000199545"/>
    </source>
</evidence>
<name>A0A1I3UFH2_9BACL</name>
<dbReference type="AlphaFoldDB" id="A0A1I3UFH2"/>
<organism evidence="1 2">
    <name type="scientific">Thermoflavimicrobium dichotomicum</name>
    <dbReference type="NCBI Taxonomy" id="46223"/>
    <lineage>
        <taxon>Bacteria</taxon>
        <taxon>Bacillati</taxon>
        <taxon>Bacillota</taxon>
        <taxon>Bacilli</taxon>
        <taxon>Bacillales</taxon>
        <taxon>Thermoactinomycetaceae</taxon>
        <taxon>Thermoflavimicrobium</taxon>
    </lineage>
</organism>
<dbReference type="EMBL" id="FORR01000024">
    <property type="protein sequence ID" value="SFJ81453.1"/>
    <property type="molecule type" value="Genomic_DNA"/>
</dbReference>
<protein>
    <submittedName>
        <fullName evidence="1">Uncharacterized protein</fullName>
    </submittedName>
</protein>
<evidence type="ECO:0000313" key="1">
    <source>
        <dbReference type="EMBL" id="SFJ81453.1"/>
    </source>
</evidence>
<gene>
    <name evidence="1" type="ORF">SAMN05421852_12415</name>
</gene>
<reference evidence="1 2" key="1">
    <citation type="submission" date="2016-10" db="EMBL/GenBank/DDBJ databases">
        <authorList>
            <person name="de Groot N.N."/>
        </authorList>
    </citation>
    <scope>NUCLEOTIDE SEQUENCE [LARGE SCALE GENOMIC DNA]</scope>
    <source>
        <strain evidence="1 2">DSM 44778</strain>
    </source>
</reference>
<dbReference type="Proteomes" id="UP000199545">
    <property type="component" value="Unassembled WGS sequence"/>
</dbReference>
<accession>A0A1I3UFH2</accession>
<keyword evidence="2" id="KW-1185">Reference proteome</keyword>